<dbReference type="AlphaFoldDB" id="A0AAD6S800"/>
<proteinExistence type="predicted"/>
<evidence type="ECO:0000313" key="4">
    <source>
        <dbReference type="EMBL" id="KAJ7022560.1"/>
    </source>
</evidence>
<dbReference type="EMBL" id="JARJCM010000207">
    <property type="protein sequence ID" value="KAJ7022560.1"/>
    <property type="molecule type" value="Genomic_DNA"/>
</dbReference>
<keyword evidence="2" id="KW-0812">Transmembrane</keyword>
<accession>A0AAD6S800</accession>
<feature type="signal peptide" evidence="3">
    <location>
        <begin position="1"/>
        <end position="22"/>
    </location>
</feature>
<keyword evidence="3" id="KW-0732">Signal</keyword>
<organism evidence="4 5">
    <name type="scientific">Mycena alexandri</name>
    <dbReference type="NCBI Taxonomy" id="1745969"/>
    <lineage>
        <taxon>Eukaryota</taxon>
        <taxon>Fungi</taxon>
        <taxon>Dikarya</taxon>
        <taxon>Basidiomycota</taxon>
        <taxon>Agaricomycotina</taxon>
        <taxon>Agaricomycetes</taxon>
        <taxon>Agaricomycetidae</taxon>
        <taxon>Agaricales</taxon>
        <taxon>Marasmiineae</taxon>
        <taxon>Mycenaceae</taxon>
        <taxon>Mycena</taxon>
    </lineage>
</organism>
<evidence type="ECO:0000256" key="3">
    <source>
        <dbReference type="SAM" id="SignalP"/>
    </source>
</evidence>
<sequence>MSLSVKAFLSLVLASLAPEASAVIIVVHNGNGLSDNARIAIIVVCIVLFVLLLACRVARIRQNRRALAAGVAQPVIPVSTVQIPPNVPNYASQGPGGYNGYTLPPTQYQQGYVQPQDYQPGRVYPPPAYGPGGIGQDAEKNGFAPPAGPADTNANADQHYAPPPGPPNVSYPPVGYDAVVSRPPTARTTVRPTSSGIQLVISLTFLFPPCFQGQDLSVAHAQ</sequence>
<evidence type="ECO:0000313" key="5">
    <source>
        <dbReference type="Proteomes" id="UP001218188"/>
    </source>
</evidence>
<feature type="compositionally biased region" description="Pro residues" evidence="1">
    <location>
        <begin position="161"/>
        <end position="170"/>
    </location>
</feature>
<keyword evidence="2" id="KW-1133">Transmembrane helix</keyword>
<keyword evidence="5" id="KW-1185">Reference proteome</keyword>
<evidence type="ECO:0000256" key="1">
    <source>
        <dbReference type="SAM" id="MobiDB-lite"/>
    </source>
</evidence>
<gene>
    <name evidence="4" type="ORF">C8F04DRAFT_1137689</name>
</gene>
<protein>
    <recommendedName>
        <fullName evidence="6">Transmembrane protein</fullName>
    </recommendedName>
</protein>
<comment type="caution">
    <text evidence="4">The sequence shown here is derived from an EMBL/GenBank/DDBJ whole genome shotgun (WGS) entry which is preliminary data.</text>
</comment>
<reference evidence="4" key="1">
    <citation type="submission" date="2023-03" db="EMBL/GenBank/DDBJ databases">
        <title>Massive genome expansion in bonnet fungi (Mycena s.s.) driven by repeated elements and novel gene families across ecological guilds.</title>
        <authorList>
            <consortium name="Lawrence Berkeley National Laboratory"/>
            <person name="Harder C.B."/>
            <person name="Miyauchi S."/>
            <person name="Viragh M."/>
            <person name="Kuo A."/>
            <person name="Thoen E."/>
            <person name="Andreopoulos B."/>
            <person name="Lu D."/>
            <person name="Skrede I."/>
            <person name="Drula E."/>
            <person name="Henrissat B."/>
            <person name="Morin E."/>
            <person name="Kohler A."/>
            <person name="Barry K."/>
            <person name="LaButti K."/>
            <person name="Morin E."/>
            <person name="Salamov A."/>
            <person name="Lipzen A."/>
            <person name="Mereny Z."/>
            <person name="Hegedus B."/>
            <person name="Baldrian P."/>
            <person name="Stursova M."/>
            <person name="Weitz H."/>
            <person name="Taylor A."/>
            <person name="Grigoriev I.V."/>
            <person name="Nagy L.G."/>
            <person name="Martin F."/>
            <person name="Kauserud H."/>
        </authorList>
    </citation>
    <scope>NUCLEOTIDE SEQUENCE</scope>
    <source>
        <strain evidence="4">CBHHK200</strain>
    </source>
</reference>
<feature type="transmembrane region" description="Helical" evidence="2">
    <location>
        <begin position="38"/>
        <end position="58"/>
    </location>
</feature>
<name>A0AAD6S800_9AGAR</name>
<keyword evidence="2" id="KW-0472">Membrane</keyword>
<feature type="region of interest" description="Disordered" evidence="1">
    <location>
        <begin position="127"/>
        <end position="172"/>
    </location>
</feature>
<evidence type="ECO:0000256" key="2">
    <source>
        <dbReference type="SAM" id="Phobius"/>
    </source>
</evidence>
<evidence type="ECO:0008006" key="6">
    <source>
        <dbReference type="Google" id="ProtNLM"/>
    </source>
</evidence>
<feature type="chain" id="PRO_5042110505" description="Transmembrane protein" evidence="3">
    <location>
        <begin position="23"/>
        <end position="222"/>
    </location>
</feature>
<dbReference type="Proteomes" id="UP001218188">
    <property type="component" value="Unassembled WGS sequence"/>
</dbReference>